<sequence>MDIKKYRRYLSEISALYSISEIEAEAIFKAAVARAYNAIGSAYIWKDGTITLAKDDRGAVIYLKNYVVSQKQYSRIISIFDEMLMDYAQKRDALNFALAVKNRLIDVEIIAETDVCFIVKPIINVGSIEGYGFILPKNKLFHNEVLTLHDQTKVNCKGFNQNENAVLLSRFDRQVALDIFHQHFNECLKSLNRVYLYKSISVQLNPHTKAITFILDWQTKPSSVVISFLCKELRSVLGRCNIIFKELGYAKKRS</sequence>
<accession>A0AA86DYE2</accession>
<proteinExistence type="predicted"/>
<evidence type="ECO:0000313" key="1">
    <source>
        <dbReference type="EMBL" id="AHJ13148.1"/>
    </source>
</evidence>
<evidence type="ECO:0000313" key="2">
    <source>
        <dbReference type="Proteomes" id="UP000019322"/>
    </source>
</evidence>
<dbReference type="EMBL" id="CP007201">
    <property type="protein sequence ID" value="AHJ13148.1"/>
    <property type="molecule type" value="Genomic_DNA"/>
</dbReference>
<gene>
    <name evidence="1" type="ORF">SMUL_1893</name>
</gene>
<dbReference type="Proteomes" id="UP000019322">
    <property type="component" value="Chromosome"/>
</dbReference>
<dbReference type="RefSeq" id="WP_025345020.1">
    <property type="nucleotide sequence ID" value="NZ_CP007201.1"/>
</dbReference>
<reference evidence="1 2" key="1">
    <citation type="journal article" date="2014" name="Environ. Microbiol.">
        <title>Insights into organohalide respiration and the versatile catabolism of Sulfurospirillum multivorans gained from comparative genomics and physiological studies.</title>
        <authorList>
            <person name="Goris T."/>
            <person name="Schubert T."/>
            <person name="Gadkari J."/>
            <person name="Wubet T."/>
            <person name="Tarkka M."/>
            <person name="Buscot F."/>
            <person name="Adrian L."/>
            <person name="Diekert G."/>
        </authorList>
    </citation>
    <scope>NUCLEOTIDE SEQUENCE [LARGE SCALE GENOMIC DNA]</scope>
    <source>
        <strain evidence="2">DM 12446 / JCM 15788 / NBRC 109480</strain>
    </source>
</reference>
<protein>
    <submittedName>
        <fullName evidence="1">Uncharacterized protein</fullName>
    </submittedName>
</protein>
<dbReference type="KEGG" id="smul:SMUL_1893"/>
<dbReference type="AlphaFoldDB" id="A0AA86DYE2"/>
<organism evidence="1 2">
    <name type="scientific">Sulfurospirillum multivorans (strain DM 12446 / JCM 15788 / NBRC 109480)</name>
    <dbReference type="NCBI Taxonomy" id="1150621"/>
    <lineage>
        <taxon>Bacteria</taxon>
        <taxon>Pseudomonadati</taxon>
        <taxon>Campylobacterota</taxon>
        <taxon>Epsilonproteobacteria</taxon>
        <taxon>Campylobacterales</taxon>
        <taxon>Sulfurospirillaceae</taxon>
        <taxon>Sulfurospirillum</taxon>
    </lineage>
</organism>
<name>A0AA86DYE2_SULMK</name>